<proteinExistence type="inferred from homology"/>
<keyword evidence="7" id="KW-0067">ATP-binding</keyword>
<comment type="similarity">
    <text evidence="1">Belongs to the universal ribosomal protein uL5 family.</text>
</comment>
<gene>
    <name evidence="14" type="ORF">G6F64_007016</name>
</gene>
<dbReference type="InterPro" id="IPR031310">
    <property type="entry name" value="Ribosomal_uL5_N"/>
</dbReference>
<comment type="catalytic activity">
    <reaction evidence="11">
        <text>L-threonyl-[protein] + ATP = O-phospho-L-threonyl-[protein] + ADP + H(+)</text>
        <dbReference type="Rhea" id="RHEA:46608"/>
        <dbReference type="Rhea" id="RHEA-COMP:11060"/>
        <dbReference type="Rhea" id="RHEA-COMP:11605"/>
        <dbReference type="ChEBI" id="CHEBI:15378"/>
        <dbReference type="ChEBI" id="CHEBI:30013"/>
        <dbReference type="ChEBI" id="CHEBI:30616"/>
        <dbReference type="ChEBI" id="CHEBI:61977"/>
        <dbReference type="ChEBI" id="CHEBI:456216"/>
        <dbReference type="EC" id="2.7.11.1"/>
    </reaction>
</comment>
<dbReference type="InterPro" id="IPR022803">
    <property type="entry name" value="Ribosomal_uL5_dom_sf"/>
</dbReference>
<name>A0A9P6X7V8_RHIOR</name>
<dbReference type="SUPFAM" id="SSF55282">
    <property type="entry name" value="RL5-like"/>
    <property type="match status" value="1"/>
</dbReference>
<dbReference type="GO" id="GO:1990904">
    <property type="term" value="C:ribonucleoprotein complex"/>
    <property type="evidence" value="ECO:0007669"/>
    <property type="project" value="UniProtKB-KW"/>
</dbReference>
<dbReference type="PROSITE" id="PS00108">
    <property type="entry name" value="PROTEIN_KINASE_ST"/>
    <property type="match status" value="1"/>
</dbReference>
<dbReference type="GO" id="GO:0005524">
    <property type="term" value="F:ATP binding"/>
    <property type="evidence" value="ECO:0007669"/>
    <property type="project" value="UniProtKB-KW"/>
</dbReference>
<feature type="domain" description="Protein kinase" evidence="13">
    <location>
        <begin position="195"/>
        <end position="445"/>
    </location>
</feature>
<keyword evidence="3" id="KW-0723">Serine/threonine-protein kinase</keyword>
<evidence type="ECO:0000256" key="8">
    <source>
        <dbReference type="ARBA" id="ARBA00022980"/>
    </source>
</evidence>
<evidence type="ECO:0000256" key="2">
    <source>
        <dbReference type="ARBA" id="ARBA00008874"/>
    </source>
</evidence>
<evidence type="ECO:0000256" key="12">
    <source>
        <dbReference type="ARBA" id="ARBA00048679"/>
    </source>
</evidence>
<dbReference type="SUPFAM" id="SSF56112">
    <property type="entry name" value="Protein kinase-like (PK-like)"/>
    <property type="match status" value="1"/>
</dbReference>
<dbReference type="Pfam" id="PF00069">
    <property type="entry name" value="Pkinase"/>
    <property type="match status" value="1"/>
</dbReference>
<evidence type="ECO:0000256" key="3">
    <source>
        <dbReference type="ARBA" id="ARBA00022527"/>
    </source>
</evidence>
<reference evidence="14" key="1">
    <citation type="journal article" date="2020" name="Microb. Genom.">
        <title>Genetic diversity of clinical and environmental Mucorales isolates obtained from an investigation of mucormycosis cases among solid organ transplant recipients.</title>
        <authorList>
            <person name="Nguyen M.H."/>
            <person name="Kaul D."/>
            <person name="Muto C."/>
            <person name="Cheng S.J."/>
            <person name="Richter R.A."/>
            <person name="Bruno V.M."/>
            <person name="Liu G."/>
            <person name="Beyhan S."/>
            <person name="Sundermann A.J."/>
            <person name="Mounaud S."/>
            <person name="Pasculle A.W."/>
            <person name="Nierman W.C."/>
            <person name="Driscoll E."/>
            <person name="Cumbie R."/>
            <person name="Clancy C.J."/>
            <person name="Dupont C.L."/>
        </authorList>
    </citation>
    <scope>NUCLEOTIDE SEQUENCE</scope>
    <source>
        <strain evidence="14">GL11</strain>
    </source>
</reference>
<evidence type="ECO:0000256" key="4">
    <source>
        <dbReference type="ARBA" id="ARBA00022679"/>
    </source>
</evidence>
<dbReference type="PROSITE" id="PS50011">
    <property type="entry name" value="PROTEIN_KINASE_DOM"/>
    <property type="match status" value="1"/>
</dbReference>
<dbReference type="GO" id="GO:0004674">
    <property type="term" value="F:protein serine/threonine kinase activity"/>
    <property type="evidence" value="ECO:0007669"/>
    <property type="project" value="UniProtKB-KW"/>
</dbReference>
<keyword evidence="8" id="KW-0689">Ribosomal protein</keyword>
<evidence type="ECO:0000313" key="15">
    <source>
        <dbReference type="Proteomes" id="UP000716291"/>
    </source>
</evidence>
<evidence type="ECO:0000313" key="14">
    <source>
        <dbReference type="EMBL" id="KAG1307185.1"/>
    </source>
</evidence>
<dbReference type="EMBL" id="JAANQT010000991">
    <property type="protein sequence ID" value="KAG1307185.1"/>
    <property type="molecule type" value="Genomic_DNA"/>
</dbReference>
<keyword evidence="5" id="KW-0547">Nucleotide-binding</keyword>
<dbReference type="InterPro" id="IPR008271">
    <property type="entry name" value="Ser/Thr_kinase_AS"/>
</dbReference>
<keyword evidence="9" id="KW-0687">Ribonucleoprotein</keyword>
<dbReference type="GO" id="GO:0005840">
    <property type="term" value="C:ribosome"/>
    <property type="evidence" value="ECO:0007669"/>
    <property type="project" value="UniProtKB-KW"/>
</dbReference>
<evidence type="ECO:0000256" key="6">
    <source>
        <dbReference type="ARBA" id="ARBA00022777"/>
    </source>
</evidence>
<dbReference type="GO" id="GO:0005737">
    <property type="term" value="C:cytoplasm"/>
    <property type="evidence" value="ECO:0007669"/>
    <property type="project" value="TreeGrafter"/>
</dbReference>
<comment type="similarity">
    <text evidence="2">Belongs to the protein kinase superfamily. STE Ser/Thr protein kinase family. STE20 subfamily.</text>
</comment>
<dbReference type="Gene3D" id="1.10.510.10">
    <property type="entry name" value="Transferase(Phosphotransferase) domain 1"/>
    <property type="match status" value="1"/>
</dbReference>
<dbReference type="Pfam" id="PF00673">
    <property type="entry name" value="Ribosomal_L5_C"/>
    <property type="match status" value="1"/>
</dbReference>
<evidence type="ECO:0000256" key="7">
    <source>
        <dbReference type="ARBA" id="ARBA00022840"/>
    </source>
</evidence>
<protein>
    <recommendedName>
        <fullName evidence="10">Large ribosomal subunit protein uL5m</fullName>
    </recommendedName>
</protein>
<dbReference type="Proteomes" id="UP000716291">
    <property type="component" value="Unassembled WGS sequence"/>
</dbReference>
<evidence type="ECO:0000256" key="11">
    <source>
        <dbReference type="ARBA" id="ARBA00047899"/>
    </source>
</evidence>
<dbReference type="InterPro" id="IPR031309">
    <property type="entry name" value="Ribosomal_uL5_C"/>
</dbReference>
<dbReference type="PANTHER" id="PTHR48012:SF10">
    <property type="entry name" value="FI20177P1"/>
    <property type="match status" value="1"/>
</dbReference>
<dbReference type="Gene3D" id="3.30.1440.10">
    <property type="match status" value="1"/>
</dbReference>
<evidence type="ECO:0000256" key="9">
    <source>
        <dbReference type="ARBA" id="ARBA00023274"/>
    </source>
</evidence>
<evidence type="ECO:0000259" key="13">
    <source>
        <dbReference type="PROSITE" id="PS50011"/>
    </source>
</evidence>
<evidence type="ECO:0000256" key="10">
    <source>
        <dbReference type="ARBA" id="ARBA00040368"/>
    </source>
</evidence>
<accession>A0A9P6X7V8</accession>
<dbReference type="InterPro" id="IPR011009">
    <property type="entry name" value="Kinase-like_dom_sf"/>
</dbReference>
<keyword evidence="4" id="KW-0808">Transferase</keyword>
<dbReference type="AlphaFoldDB" id="A0A9P6X7V8"/>
<dbReference type="FunFam" id="3.30.1440.10:FF:000001">
    <property type="entry name" value="50S ribosomal protein L5"/>
    <property type="match status" value="1"/>
</dbReference>
<sequence length="736" mass="84191">MIHLTTNNNNNNTKFGKHILAAAKDQERTRLFDQKPKHQLRKSRSLTTEKTSLIAVDISLKRRSTGCLRRSSLYSTKSNDSSSNNMTKEIWRPPGHYEIPNVFGPDCFLKPEANPKKTLTLREYPDKPVVSKPWYPVGPTTEIPQLPPLIRSENEFERKIRKALPKIQVSTLDPRNKYTGFKEIGTGYVITTAYYTYNLPIAYRVNGSVVRASHKYKKNLYLAIKRCRLDPDREYKAAIIRELRIMSTAHPNLIRLREVTLWRDDVWMAMDLMRCSVFAVLCQRGIPEEHTIHIACETLKALHYLHSKGFIHRDIKCENLLLGWNGEVKLADFGLATKTTRRNRDRLGTSKWMAPEVIREQYYNEKIDMWSMGITIIEMMDRVPPHYLIKDELELFTTILREPSPTFTYSYPSMYMRGLVAWLLDEHPSTRPTAKDVLSEIDAHIQSSLLKCSTTTELARFTHTHSHNTQPMASFLKRAYKPQLIRSFSSARAAPSSHGLCRLKEYYESTIAEDLMVLGYDHSRVAPPTSKHLDIESHINHILQEQQEEPKTTTEYVHRTRKGGKPVKPIQPLKHGQVVPKIDKITLHAMVKDSIHNKSNLLSAFMAFQSITGCRPDVIYAKKSVANWKLREGMPVGVKVTLKGEEMYQFMDKLVEIVLPRLKEWPGLSITAGDGNGNVALGFPPSALALFPEIEGSFDVYPKMTGFDVTFNTTAYTNTDGRLLLSAFSVPFNVKK</sequence>
<keyword evidence="6" id="KW-0418">Kinase</keyword>
<dbReference type="InterPro" id="IPR000719">
    <property type="entry name" value="Prot_kinase_dom"/>
</dbReference>
<evidence type="ECO:0000256" key="1">
    <source>
        <dbReference type="ARBA" id="ARBA00008553"/>
    </source>
</evidence>
<comment type="caution">
    <text evidence="14">The sequence shown here is derived from an EMBL/GenBank/DDBJ whole genome shotgun (WGS) entry which is preliminary data.</text>
</comment>
<keyword evidence="15" id="KW-1185">Reference proteome</keyword>
<comment type="catalytic activity">
    <reaction evidence="12">
        <text>L-seryl-[protein] + ATP = O-phospho-L-seryl-[protein] + ADP + H(+)</text>
        <dbReference type="Rhea" id="RHEA:17989"/>
        <dbReference type="Rhea" id="RHEA-COMP:9863"/>
        <dbReference type="Rhea" id="RHEA-COMP:11604"/>
        <dbReference type="ChEBI" id="CHEBI:15378"/>
        <dbReference type="ChEBI" id="CHEBI:29999"/>
        <dbReference type="ChEBI" id="CHEBI:30616"/>
        <dbReference type="ChEBI" id="CHEBI:83421"/>
        <dbReference type="ChEBI" id="CHEBI:456216"/>
        <dbReference type="EC" id="2.7.11.1"/>
    </reaction>
</comment>
<evidence type="ECO:0000256" key="5">
    <source>
        <dbReference type="ARBA" id="ARBA00022741"/>
    </source>
</evidence>
<dbReference type="Pfam" id="PF00281">
    <property type="entry name" value="Ribosomal_L5"/>
    <property type="match status" value="1"/>
</dbReference>
<organism evidence="14 15">
    <name type="scientific">Rhizopus oryzae</name>
    <name type="common">Mucormycosis agent</name>
    <name type="synonym">Rhizopus arrhizus var. delemar</name>
    <dbReference type="NCBI Taxonomy" id="64495"/>
    <lineage>
        <taxon>Eukaryota</taxon>
        <taxon>Fungi</taxon>
        <taxon>Fungi incertae sedis</taxon>
        <taxon>Mucoromycota</taxon>
        <taxon>Mucoromycotina</taxon>
        <taxon>Mucoromycetes</taxon>
        <taxon>Mucorales</taxon>
        <taxon>Mucorineae</taxon>
        <taxon>Rhizopodaceae</taxon>
        <taxon>Rhizopus</taxon>
    </lineage>
</organism>
<dbReference type="InterPro" id="IPR050629">
    <property type="entry name" value="STE20/SPS1-PAK"/>
</dbReference>
<dbReference type="PANTHER" id="PTHR48012">
    <property type="entry name" value="STERILE20-LIKE KINASE, ISOFORM B-RELATED"/>
    <property type="match status" value="1"/>
</dbReference>
<dbReference type="SMART" id="SM00220">
    <property type="entry name" value="S_TKc"/>
    <property type="match status" value="1"/>
</dbReference>